<organism evidence="2 3">
    <name type="scientific">Dactylellina haptotyla (strain CBS 200.50)</name>
    <name type="common">Nematode-trapping fungus</name>
    <name type="synonym">Monacrosporium haptotylum</name>
    <dbReference type="NCBI Taxonomy" id="1284197"/>
    <lineage>
        <taxon>Eukaryota</taxon>
        <taxon>Fungi</taxon>
        <taxon>Dikarya</taxon>
        <taxon>Ascomycota</taxon>
        <taxon>Pezizomycotina</taxon>
        <taxon>Orbiliomycetes</taxon>
        <taxon>Orbiliales</taxon>
        <taxon>Orbiliaceae</taxon>
        <taxon>Dactylellina</taxon>
    </lineage>
</organism>
<reference evidence="2 3" key="1">
    <citation type="journal article" date="2013" name="PLoS Genet.">
        <title>Genomic mechanisms accounting for the adaptation to parasitism in nematode-trapping fungi.</title>
        <authorList>
            <person name="Meerupati T."/>
            <person name="Andersson K.M."/>
            <person name="Friman E."/>
            <person name="Kumar D."/>
            <person name="Tunlid A."/>
            <person name="Ahren D."/>
        </authorList>
    </citation>
    <scope>NUCLEOTIDE SEQUENCE [LARGE SCALE GENOMIC DNA]</scope>
    <source>
        <strain evidence="2 3">CBS 200.50</strain>
    </source>
</reference>
<comment type="caution">
    <text evidence="2">The sequence shown here is derived from an EMBL/GenBank/DDBJ whole genome shotgun (WGS) entry which is preliminary data.</text>
</comment>
<feature type="compositionally biased region" description="Low complexity" evidence="1">
    <location>
        <begin position="235"/>
        <end position="248"/>
    </location>
</feature>
<feature type="compositionally biased region" description="Acidic residues" evidence="1">
    <location>
        <begin position="379"/>
        <end position="389"/>
    </location>
</feature>
<sequence length="401" mass="45111">MSDPNYQELSIYFQRTLSKAMCFLSVQCACRHNIAIPNPSKGCIRPRHPRGCWVIRRGEPLKTRCPACEEYFNPIHEQFLWQEVMQYHLDASTDWSELTHSNIVAADRVRHKGCEVERLDFRKRLRWKAMIRGGLLAGWKLTDRSVMVQDVGYSRQVEENETMEALDPDEVRKIAFQDNTEDAQAAESTEDGDDETSIGYELRRVSGGRMRAVSEEQPEGLNEGEVGEGGTFQITSSTDTSTTSSASEESSDFSNDETETGKFAPENDPGLEQNGQEETALSVGREGNITMPLEPTFAHVELDGSNSFQFADWLVAESGASEPVKQLSVRETPRNKPPGPPSVYQAPSEELLLQAGDIRKGTHENRTHKDEIRTRREYGDEDNPSDTDTEVPPHEHDMLAD</sequence>
<reference evidence="3" key="2">
    <citation type="submission" date="2013-04" db="EMBL/GenBank/DDBJ databases">
        <title>Genomic mechanisms accounting for the adaptation to parasitism in nematode-trapping fungi.</title>
        <authorList>
            <person name="Ahren D.G."/>
        </authorList>
    </citation>
    <scope>NUCLEOTIDE SEQUENCE [LARGE SCALE GENOMIC DNA]</scope>
    <source>
        <strain evidence="3">CBS 200.50</strain>
    </source>
</reference>
<dbReference type="Proteomes" id="UP000015100">
    <property type="component" value="Unassembled WGS sequence"/>
</dbReference>
<evidence type="ECO:0000313" key="3">
    <source>
        <dbReference type="Proteomes" id="UP000015100"/>
    </source>
</evidence>
<name>S8A5L4_DACHA</name>
<evidence type="ECO:0000313" key="2">
    <source>
        <dbReference type="EMBL" id="EPS38099.1"/>
    </source>
</evidence>
<proteinExistence type="predicted"/>
<dbReference type="EMBL" id="AQGS01000576">
    <property type="protein sequence ID" value="EPS38099.1"/>
    <property type="molecule type" value="Genomic_DNA"/>
</dbReference>
<dbReference type="HOGENOM" id="CLU_687006_0_0_1"/>
<feature type="compositionally biased region" description="Acidic residues" evidence="1">
    <location>
        <begin position="249"/>
        <end position="258"/>
    </location>
</feature>
<evidence type="ECO:0000256" key="1">
    <source>
        <dbReference type="SAM" id="MobiDB-lite"/>
    </source>
</evidence>
<feature type="region of interest" description="Disordered" evidence="1">
    <location>
        <begin position="321"/>
        <end position="401"/>
    </location>
</feature>
<dbReference type="OrthoDB" id="5426215at2759"/>
<feature type="region of interest" description="Disordered" evidence="1">
    <location>
        <begin position="207"/>
        <end position="277"/>
    </location>
</feature>
<keyword evidence="3" id="KW-1185">Reference proteome</keyword>
<protein>
    <submittedName>
        <fullName evidence="2">Uncharacterized protein</fullName>
    </submittedName>
</protein>
<feature type="compositionally biased region" description="Basic and acidic residues" evidence="1">
    <location>
        <begin position="391"/>
        <end position="401"/>
    </location>
</feature>
<dbReference type="AlphaFoldDB" id="S8A5L4"/>
<gene>
    <name evidence="2" type="ORF">H072_8130</name>
</gene>
<feature type="compositionally biased region" description="Basic and acidic residues" evidence="1">
    <location>
        <begin position="357"/>
        <end position="378"/>
    </location>
</feature>
<accession>S8A5L4</accession>